<protein>
    <submittedName>
        <fullName evidence="3">GHKL domain-containing protein</fullName>
    </submittedName>
</protein>
<dbReference type="PANTHER" id="PTHR40448">
    <property type="entry name" value="TWO-COMPONENT SENSOR HISTIDINE KINASE"/>
    <property type="match status" value="1"/>
</dbReference>
<dbReference type="InterPro" id="IPR032834">
    <property type="entry name" value="NatK-like_C"/>
</dbReference>
<evidence type="ECO:0000259" key="2">
    <source>
        <dbReference type="Pfam" id="PF14501"/>
    </source>
</evidence>
<dbReference type="SUPFAM" id="SSF55874">
    <property type="entry name" value="ATPase domain of HSP90 chaperone/DNA topoisomerase II/histidine kinase"/>
    <property type="match status" value="1"/>
</dbReference>
<gene>
    <name evidence="3" type="ORF">BXY41_10478</name>
</gene>
<sequence>MENYMILTFGTFISCMINIIILFQFIEERNERKINNRFLNILLKTAAFLIVVVINELGKPVLNIVIWVVLFSFINIIFYRNDNKKLRYRIFEVPVLILILSVCETVGVVMLEYILLKFQIHGIQPVMIKSMELTFSKLVVLNVYYLIITRLWREDFAVKYTITQCLIQVIIILFSMTNIAVIIVAIPKITNITEYILILINMGCILFADLYFLYLARFVEENNQLKVKLKLLEQQSLLQYEFYEDQKEKYNESIIILHDVYKRLNLIEEMYQANDHKAALTYAKEIGRLLIPLSLEDYTNNPILNVILNDKKRIAIFHKIKFNLEIGIVDLSFMEPIEVTTIFGNLLDNAIDACDQVPQDRFIKVKLDKYNDFTVINITNSTAPIERWHHGKPVSKKGKNHGIGLLNVENIIKKYNGSMVLEEENRIFSCKIIFN</sequence>
<dbReference type="CDD" id="cd16935">
    <property type="entry name" value="HATPase_AgrC-ComD-like"/>
    <property type="match status" value="1"/>
</dbReference>
<dbReference type="PANTHER" id="PTHR40448:SF1">
    <property type="entry name" value="TWO-COMPONENT SENSOR HISTIDINE KINASE"/>
    <property type="match status" value="1"/>
</dbReference>
<feature type="transmembrane region" description="Helical" evidence="1">
    <location>
        <begin position="38"/>
        <end position="55"/>
    </location>
</feature>
<feature type="domain" description="Sensor histidine kinase NatK-like C-terminal" evidence="2">
    <location>
        <begin position="334"/>
        <end position="434"/>
    </location>
</feature>
<dbReference type="Proteomes" id="UP000237749">
    <property type="component" value="Unassembled WGS sequence"/>
</dbReference>
<feature type="transmembrane region" description="Helical" evidence="1">
    <location>
        <begin position="6"/>
        <end position="26"/>
    </location>
</feature>
<feature type="transmembrane region" description="Helical" evidence="1">
    <location>
        <begin position="195"/>
        <end position="216"/>
    </location>
</feature>
<dbReference type="EMBL" id="PTJA01000004">
    <property type="protein sequence ID" value="PPK81278.1"/>
    <property type="molecule type" value="Genomic_DNA"/>
</dbReference>
<keyword evidence="1" id="KW-0472">Membrane</keyword>
<proteinExistence type="predicted"/>
<organism evidence="3 4">
    <name type="scientific">Lacrimispora xylanisolvens</name>
    <dbReference type="NCBI Taxonomy" id="384636"/>
    <lineage>
        <taxon>Bacteria</taxon>
        <taxon>Bacillati</taxon>
        <taxon>Bacillota</taxon>
        <taxon>Clostridia</taxon>
        <taxon>Lachnospirales</taxon>
        <taxon>Lachnospiraceae</taxon>
        <taxon>Lacrimispora</taxon>
    </lineage>
</organism>
<feature type="transmembrane region" description="Helical" evidence="1">
    <location>
        <begin position="91"/>
        <end position="115"/>
    </location>
</feature>
<accession>A0A2S6HTW8</accession>
<keyword evidence="4" id="KW-1185">Reference proteome</keyword>
<feature type="transmembrane region" description="Helical" evidence="1">
    <location>
        <begin position="135"/>
        <end position="153"/>
    </location>
</feature>
<dbReference type="AlphaFoldDB" id="A0A2S6HTW8"/>
<dbReference type="Pfam" id="PF14501">
    <property type="entry name" value="HATPase_c_5"/>
    <property type="match status" value="1"/>
</dbReference>
<feature type="transmembrane region" description="Helical" evidence="1">
    <location>
        <begin position="165"/>
        <end position="189"/>
    </location>
</feature>
<dbReference type="InterPro" id="IPR036890">
    <property type="entry name" value="HATPase_C_sf"/>
</dbReference>
<evidence type="ECO:0000256" key="1">
    <source>
        <dbReference type="SAM" id="Phobius"/>
    </source>
</evidence>
<reference evidence="3 4" key="1">
    <citation type="submission" date="2018-02" db="EMBL/GenBank/DDBJ databases">
        <title>Genomic Encyclopedia of Archaeal and Bacterial Type Strains, Phase II (KMG-II): from individual species to whole genera.</title>
        <authorList>
            <person name="Goeker M."/>
        </authorList>
    </citation>
    <scope>NUCLEOTIDE SEQUENCE [LARGE SCALE GENOMIC DNA]</scope>
    <source>
        <strain evidence="3 4">DSM 3808</strain>
    </source>
</reference>
<keyword evidence="1" id="KW-0812">Transmembrane</keyword>
<dbReference type="OrthoDB" id="358728at2"/>
<evidence type="ECO:0000313" key="3">
    <source>
        <dbReference type="EMBL" id="PPK81278.1"/>
    </source>
</evidence>
<dbReference type="Gene3D" id="3.30.565.10">
    <property type="entry name" value="Histidine kinase-like ATPase, C-terminal domain"/>
    <property type="match status" value="1"/>
</dbReference>
<keyword evidence="1" id="KW-1133">Transmembrane helix</keyword>
<dbReference type="GO" id="GO:0042802">
    <property type="term" value="F:identical protein binding"/>
    <property type="evidence" value="ECO:0007669"/>
    <property type="project" value="TreeGrafter"/>
</dbReference>
<evidence type="ECO:0000313" key="4">
    <source>
        <dbReference type="Proteomes" id="UP000237749"/>
    </source>
</evidence>
<feature type="transmembrane region" description="Helical" evidence="1">
    <location>
        <begin position="61"/>
        <end position="79"/>
    </location>
</feature>
<name>A0A2S6HTW8_9FIRM</name>
<dbReference type="RefSeq" id="WP_104436378.1">
    <property type="nucleotide sequence ID" value="NZ_PTJA01000004.1"/>
</dbReference>
<comment type="caution">
    <text evidence="3">The sequence shown here is derived from an EMBL/GenBank/DDBJ whole genome shotgun (WGS) entry which is preliminary data.</text>
</comment>